<keyword evidence="1" id="KW-0653">Protein transport</keyword>
<dbReference type="InterPro" id="IPR026211">
    <property type="entry name" value="GIGANTEA"/>
</dbReference>
<dbReference type="EMBL" id="VEPZ02000794">
    <property type="protein sequence ID" value="KAE8719070.1"/>
    <property type="molecule type" value="Genomic_DNA"/>
</dbReference>
<keyword evidence="3" id="KW-1185">Reference proteome</keyword>
<sequence length="893" mass="100457">MHRGEEIRIGTREFGKSEKGLGIWNWELGIGNGLTRSTATKQIEDLSKLMKQDQYLETRIAMNKGRLEHILQLLTGKECEQKHDDSQVFDKLPTSKIQTTASSRGSGKYSQLIQSTPRWAVANGAGVILSVYDKEVARYEIASLTAAAVPALQLPTPTTALDEHLVAGLPALEPYACLFHRYYAIATPSATQRFLLGLLEAPPWWATDALDATVQFVELLRAAEDYTTGETLVDEISNGGAFVGIKCPPITREEFGNACGVEDFHDETNYSRTACVIAVSKARDTFEPFLYQLGCRLLYILKRLLLISIYLIQKDGEFLSGHNVFLRRVASAFNNFAESTERACREKCLEDLVSITRYVSWSLHNKNRAGLRHFLDSFGGIEPSSIAVNSTSPGNSQDSLIGSVAAEKHDTKPRAYTKLSHISSGIDSSSSAQTAETDLLDSTLWNRRLGPSSEKIVYALEDLESTFPDDNKLVLLASLSDSLEYVADSIERLVKATPLATLNHAESGKPRNKQTSSSPPRDLASFADEYRKLAIDCLKVMHVEMQLETIFHLQELIYREYLENQDAEEPDDIFISLTAQITRKDEEISPFVAGMKWNYIFGGICSIVVNTSLKALADMKSINLFGVQQICQNSIALEQALAAIPSIDSEAIQQSLDHIRTYFELLNMPFEALLAFITEHRHLFTVAEYSNLLKVKIPGREIPPNTQGSFQGKGNVITIWEVNKESSRNQLLKQLLNLKFFQKTQARLTFFAQIKLTDRGIKTEDRIYLKFWSYHQTSLALRKGLRLATRVYGTVIYSFWWKVFVNLSFLYEGVFNLKKQNQAITQLLLQWTNLRLENITGENYIVFKAIIPGFDPWEQGSFYGGGIFMHRGEEIRIGTREFGKSEKGLGIWN</sequence>
<dbReference type="GO" id="GO:0000145">
    <property type="term" value="C:exocyst"/>
    <property type="evidence" value="ECO:0007669"/>
    <property type="project" value="UniProtKB-UniRule"/>
</dbReference>
<name>A0A6A3BQ25_HIBSY</name>
<accession>A0A6A3BQ25</accession>
<keyword evidence="1" id="KW-0813">Transport</keyword>
<dbReference type="GO" id="GO:0006612">
    <property type="term" value="P:protein targeting to membrane"/>
    <property type="evidence" value="ECO:0007669"/>
    <property type="project" value="UniProtKB-UniRule"/>
</dbReference>
<dbReference type="GO" id="GO:0006893">
    <property type="term" value="P:Golgi to plasma membrane transport"/>
    <property type="evidence" value="ECO:0007669"/>
    <property type="project" value="TreeGrafter"/>
</dbReference>
<dbReference type="GO" id="GO:2000028">
    <property type="term" value="P:regulation of photoperiodism, flowering"/>
    <property type="evidence" value="ECO:0007669"/>
    <property type="project" value="InterPro"/>
</dbReference>
<keyword evidence="1" id="KW-0268">Exocytosis</keyword>
<dbReference type="GO" id="GO:0090522">
    <property type="term" value="P:vesicle tethering involved in exocytosis"/>
    <property type="evidence" value="ECO:0007669"/>
    <property type="project" value="UniProtKB-UniRule"/>
</dbReference>
<organism evidence="2 3">
    <name type="scientific">Hibiscus syriacus</name>
    <name type="common">Rose of Sharon</name>
    <dbReference type="NCBI Taxonomy" id="106335"/>
    <lineage>
        <taxon>Eukaryota</taxon>
        <taxon>Viridiplantae</taxon>
        <taxon>Streptophyta</taxon>
        <taxon>Embryophyta</taxon>
        <taxon>Tracheophyta</taxon>
        <taxon>Spermatophyta</taxon>
        <taxon>Magnoliopsida</taxon>
        <taxon>eudicotyledons</taxon>
        <taxon>Gunneridae</taxon>
        <taxon>Pentapetalae</taxon>
        <taxon>rosids</taxon>
        <taxon>malvids</taxon>
        <taxon>Malvales</taxon>
        <taxon>Malvaceae</taxon>
        <taxon>Malvoideae</taxon>
        <taxon>Hibiscus</taxon>
    </lineage>
</organism>
<dbReference type="GO" id="GO:0015031">
    <property type="term" value="P:protein transport"/>
    <property type="evidence" value="ECO:0007669"/>
    <property type="project" value="UniProtKB-KW"/>
</dbReference>
<dbReference type="InterPro" id="IPR039682">
    <property type="entry name" value="Sec8/EXOC4"/>
</dbReference>
<proteinExistence type="inferred from homology"/>
<comment type="similarity">
    <text evidence="1">Belongs to the SEC8 family.</text>
</comment>
<evidence type="ECO:0000256" key="1">
    <source>
        <dbReference type="RuleBase" id="RU367079"/>
    </source>
</evidence>
<evidence type="ECO:0000313" key="2">
    <source>
        <dbReference type="EMBL" id="KAE8719070.1"/>
    </source>
</evidence>
<comment type="function">
    <text evidence="1">Component of the exocyst complex involved in the docking of exocytic vesicles with fusion sites on the plasma membrane.</text>
</comment>
<comment type="caution">
    <text evidence="2">The sequence shown here is derived from an EMBL/GenBank/DDBJ whole genome shotgun (WGS) entry which is preliminary data.</text>
</comment>
<evidence type="ECO:0000313" key="3">
    <source>
        <dbReference type="Proteomes" id="UP000436088"/>
    </source>
</evidence>
<dbReference type="PANTHER" id="PTHR14146:SF0">
    <property type="entry name" value="EXOCYST COMPLEX COMPONENT 4"/>
    <property type="match status" value="1"/>
</dbReference>
<dbReference type="PRINTS" id="PR02081">
    <property type="entry name" value="GIGANTEA"/>
</dbReference>
<reference evidence="2" key="1">
    <citation type="submission" date="2019-09" db="EMBL/GenBank/DDBJ databases">
        <title>Draft genome information of white flower Hibiscus syriacus.</title>
        <authorList>
            <person name="Kim Y.-M."/>
        </authorList>
    </citation>
    <scope>NUCLEOTIDE SEQUENCE [LARGE SCALE GENOMIC DNA]</scope>
    <source>
        <strain evidence="2">YM2019G1</strain>
    </source>
</reference>
<dbReference type="AlphaFoldDB" id="A0A6A3BQ25"/>
<gene>
    <name evidence="2" type="ORF">F3Y22_tig00109978pilonHSYRG00061</name>
</gene>
<protein>
    <recommendedName>
        <fullName evidence="1">Exocyst complex component Sec8</fullName>
    </recommendedName>
</protein>
<dbReference type="PANTHER" id="PTHR14146">
    <property type="entry name" value="EXOCYST COMPLEX COMPONENT 4"/>
    <property type="match status" value="1"/>
</dbReference>
<dbReference type="Proteomes" id="UP000436088">
    <property type="component" value="Unassembled WGS sequence"/>
</dbReference>